<organism evidence="4 5">
    <name type="scientific">Cohnella pontilimi</name>
    <dbReference type="NCBI Taxonomy" id="2564100"/>
    <lineage>
        <taxon>Bacteria</taxon>
        <taxon>Bacillati</taxon>
        <taxon>Bacillota</taxon>
        <taxon>Bacilli</taxon>
        <taxon>Bacillales</taxon>
        <taxon>Paenibacillaceae</taxon>
        <taxon>Cohnella</taxon>
    </lineage>
</organism>
<accession>A0A4U0FEB3</accession>
<dbReference type="OrthoDB" id="9802516at2"/>
<dbReference type="Pfam" id="PF02021">
    <property type="entry name" value="UPF0102"/>
    <property type="match status" value="1"/>
</dbReference>
<evidence type="ECO:0000256" key="1">
    <source>
        <dbReference type="ARBA" id="ARBA00006738"/>
    </source>
</evidence>
<dbReference type="Proteomes" id="UP000309673">
    <property type="component" value="Unassembled WGS sequence"/>
</dbReference>
<evidence type="ECO:0000256" key="2">
    <source>
        <dbReference type="HAMAP-Rule" id="MF_00048"/>
    </source>
</evidence>
<protein>
    <recommendedName>
        <fullName evidence="2">UPF0102 protein E5161_04720</fullName>
    </recommendedName>
</protein>
<name>A0A4U0FEB3_9BACL</name>
<proteinExistence type="inferred from homology"/>
<dbReference type="NCBIfam" id="NF009154">
    <property type="entry name" value="PRK12497.3-3"/>
    <property type="match status" value="1"/>
</dbReference>
<dbReference type="SUPFAM" id="SSF52980">
    <property type="entry name" value="Restriction endonuclease-like"/>
    <property type="match status" value="1"/>
</dbReference>
<evidence type="ECO:0000313" key="5">
    <source>
        <dbReference type="Proteomes" id="UP000309673"/>
    </source>
</evidence>
<keyword evidence="5" id="KW-1185">Reference proteome</keyword>
<comment type="caution">
    <text evidence="4">The sequence shown here is derived from an EMBL/GenBank/DDBJ whole genome shotgun (WGS) entry which is preliminary data.</text>
</comment>
<sequence length="135" mass="14723">MENRDRVSSKRTSPSLSGRKAVGAAAEEAAARHLASAGCDIVVRNWRCRSGEIDLIAKDGEVLVFVEVRSRTSPERYGTALEAVTPRKRRQVRETAEVYLKMTGAAGYSLRFDVVAVTFGRDGSVAELKHIPGAF</sequence>
<dbReference type="AlphaFoldDB" id="A0A4U0FEB3"/>
<dbReference type="RefSeq" id="WP_136776570.1">
    <property type="nucleotide sequence ID" value="NZ_SUPK01000002.1"/>
</dbReference>
<dbReference type="Gene3D" id="3.40.1350.10">
    <property type="match status" value="1"/>
</dbReference>
<dbReference type="NCBIfam" id="NF009150">
    <property type="entry name" value="PRK12497.1-3"/>
    <property type="match status" value="1"/>
</dbReference>
<dbReference type="GO" id="GO:0003676">
    <property type="term" value="F:nucleic acid binding"/>
    <property type="evidence" value="ECO:0007669"/>
    <property type="project" value="InterPro"/>
</dbReference>
<evidence type="ECO:0000313" key="4">
    <source>
        <dbReference type="EMBL" id="TJY43205.1"/>
    </source>
</evidence>
<dbReference type="InterPro" id="IPR011856">
    <property type="entry name" value="tRNA_endonuc-like_dom_sf"/>
</dbReference>
<comment type="similarity">
    <text evidence="1 2">Belongs to the UPF0102 family.</text>
</comment>
<dbReference type="InterPro" id="IPR011335">
    <property type="entry name" value="Restrct_endonuc-II-like"/>
</dbReference>
<dbReference type="CDD" id="cd20736">
    <property type="entry name" value="PoNe_Nuclease"/>
    <property type="match status" value="1"/>
</dbReference>
<reference evidence="4 5" key="1">
    <citation type="submission" date="2019-04" db="EMBL/GenBank/DDBJ databases">
        <title>Cohnella sp. nov., isolated from soil.</title>
        <authorList>
            <person name="Kim W."/>
        </authorList>
    </citation>
    <scope>NUCLEOTIDE SEQUENCE [LARGE SCALE GENOMIC DNA]</scope>
    <source>
        <strain evidence="4 5">CAU 1483</strain>
    </source>
</reference>
<dbReference type="InterPro" id="IPR003509">
    <property type="entry name" value="UPF0102_YraN-like"/>
</dbReference>
<gene>
    <name evidence="4" type="ORF">E5161_04720</name>
</gene>
<dbReference type="EMBL" id="SUPK01000002">
    <property type="protein sequence ID" value="TJY43205.1"/>
    <property type="molecule type" value="Genomic_DNA"/>
</dbReference>
<dbReference type="NCBIfam" id="TIGR00252">
    <property type="entry name" value="YraN family protein"/>
    <property type="match status" value="1"/>
</dbReference>
<feature type="region of interest" description="Disordered" evidence="3">
    <location>
        <begin position="1"/>
        <end position="20"/>
    </location>
</feature>
<dbReference type="HAMAP" id="MF_00048">
    <property type="entry name" value="UPF0102"/>
    <property type="match status" value="1"/>
</dbReference>
<evidence type="ECO:0000256" key="3">
    <source>
        <dbReference type="SAM" id="MobiDB-lite"/>
    </source>
</evidence>
<dbReference type="PANTHER" id="PTHR34039:SF1">
    <property type="entry name" value="UPF0102 PROTEIN YRAN"/>
    <property type="match status" value="1"/>
</dbReference>
<dbReference type="PANTHER" id="PTHR34039">
    <property type="entry name" value="UPF0102 PROTEIN YRAN"/>
    <property type="match status" value="1"/>
</dbReference>